<evidence type="ECO:0000256" key="1">
    <source>
        <dbReference type="ARBA" id="ARBA00001947"/>
    </source>
</evidence>
<gene>
    <name evidence="9" type="ORF">UFOPK1835_00577</name>
</gene>
<reference evidence="9" key="1">
    <citation type="submission" date="2020-05" db="EMBL/GenBank/DDBJ databases">
        <authorList>
            <person name="Chiriac C."/>
            <person name="Salcher M."/>
            <person name="Ghai R."/>
            <person name="Kavagutti S V."/>
        </authorList>
    </citation>
    <scope>NUCLEOTIDE SEQUENCE</scope>
</reference>
<dbReference type="AlphaFoldDB" id="A0A6J6GPZ8"/>
<keyword evidence="6" id="KW-0482">Metalloprotease</keyword>
<feature type="domain" description="Peptidase M3A/M3B catalytic" evidence="7">
    <location>
        <begin position="208"/>
        <end position="581"/>
    </location>
</feature>
<name>A0A6J6GPZ8_9ZZZZ</name>
<dbReference type="CDD" id="cd09610">
    <property type="entry name" value="M3B_PepF"/>
    <property type="match status" value="1"/>
</dbReference>
<dbReference type="SUPFAM" id="SSF55486">
    <property type="entry name" value="Metalloproteases ('zincins'), catalytic domain"/>
    <property type="match status" value="1"/>
</dbReference>
<evidence type="ECO:0000256" key="3">
    <source>
        <dbReference type="ARBA" id="ARBA00022723"/>
    </source>
</evidence>
<dbReference type="GO" id="GO:0004222">
    <property type="term" value="F:metalloendopeptidase activity"/>
    <property type="evidence" value="ECO:0007669"/>
    <property type="project" value="InterPro"/>
</dbReference>
<evidence type="ECO:0000256" key="4">
    <source>
        <dbReference type="ARBA" id="ARBA00022801"/>
    </source>
</evidence>
<dbReference type="Pfam" id="PF08439">
    <property type="entry name" value="Peptidase_M3_N"/>
    <property type="match status" value="1"/>
</dbReference>
<dbReference type="Gene3D" id="1.10.1370.20">
    <property type="entry name" value="Oligoendopeptidase f, C-terminal domain"/>
    <property type="match status" value="1"/>
</dbReference>
<keyword evidence="4" id="KW-0378">Hydrolase</keyword>
<dbReference type="Gene3D" id="1.20.140.70">
    <property type="entry name" value="Oligopeptidase f, N-terminal domain"/>
    <property type="match status" value="1"/>
</dbReference>
<dbReference type="GO" id="GO:0006508">
    <property type="term" value="P:proteolysis"/>
    <property type="evidence" value="ECO:0007669"/>
    <property type="project" value="UniProtKB-KW"/>
</dbReference>
<accession>A0A6J6GPZ8</accession>
<feature type="domain" description="Oligopeptidase F N-terminal" evidence="8">
    <location>
        <begin position="122"/>
        <end position="186"/>
    </location>
</feature>
<dbReference type="InterPro" id="IPR042088">
    <property type="entry name" value="OligoPept_F_C"/>
</dbReference>
<sequence>MTAIDANAATDPDLTAANVAWDLEPLVGGSGVEGINRLLETAAESTERLERYRGRIAEIDASELAEAMHEMASLEDALGRVGSYVGLRFATDTSDPERGAAMQRFQEQATALATRIIFLELEWAEVPDGRATELLAADELDFCRYYLESARRYRSHLLTEPEEKILTEKHVTGSSAWSRLFDEQTSVITVELPDGPTSLEQGLSRLGSPDRNERRIAAEAVTVALEPGLRTRAYVFNTLMADKATDDRLRSYDSWIASRNLSNQASDASVQALVDSVVDRYDIPQRWYKLKAQLLGVDKIADYDRNASIAEAEDEFTWSQATEIVLDSYGSFSGELADVVRRFIDENWIDAPVRPGKRPGAFCSYTVPSAHPFLLLNWTSRRRDVLTLAHELGHGLHAYLARDQGIFHQTTPLTLAETASVFGETVTFGRLLTETTDPAARLALLAESLEGQIATVFRQVAMNRFENAVHTHRRSIGELSTDDFADAWEDTQRAMLGDAVELTPGYRNWWSYIPHFIGSPGYVYAYAYGQLLALAVYARYESEGDSFVPAYLELLRAGGSRSPEDLGRIVGVDLADPRFWDGGLAIIDAQLSAAEQAARDAGRL</sequence>
<comment type="cofactor">
    <cofactor evidence="1">
        <name>Zn(2+)</name>
        <dbReference type="ChEBI" id="CHEBI:29105"/>
    </cofactor>
</comment>
<protein>
    <submittedName>
        <fullName evidence="9">Unannotated protein</fullName>
    </submittedName>
</protein>
<dbReference type="PANTHER" id="PTHR11804:SF5">
    <property type="entry name" value="OLIGOENDOPEPTIDASE F"/>
    <property type="match status" value="1"/>
</dbReference>
<keyword evidence="2" id="KW-0645">Protease</keyword>
<evidence type="ECO:0000256" key="2">
    <source>
        <dbReference type="ARBA" id="ARBA00022670"/>
    </source>
</evidence>
<evidence type="ECO:0000256" key="6">
    <source>
        <dbReference type="ARBA" id="ARBA00023049"/>
    </source>
</evidence>
<dbReference type="GO" id="GO:0046872">
    <property type="term" value="F:metal ion binding"/>
    <property type="evidence" value="ECO:0007669"/>
    <property type="project" value="UniProtKB-KW"/>
</dbReference>
<dbReference type="GO" id="GO:0006518">
    <property type="term" value="P:peptide metabolic process"/>
    <property type="evidence" value="ECO:0007669"/>
    <property type="project" value="TreeGrafter"/>
</dbReference>
<dbReference type="InterPro" id="IPR045090">
    <property type="entry name" value="Pept_M3A_M3B"/>
</dbReference>
<proteinExistence type="predicted"/>
<keyword evidence="5" id="KW-0862">Zinc</keyword>
<evidence type="ECO:0000313" key="9">
    <source>
        <dbReference type="EMBL" id="CAB4603246.1"/>
    </source>
</evidence>
<keyword evidence="3" id="KW-0479">Metal-binding</keyword>
<dbReference type="EMBL" id="CAEZUP010000016">
    <property type="protein sequence ID" value="CAB4603246.1"/>
    <property type="molecule type" value="Genomic_DNA"/>
</dbReference>
<organism evidence="9">
    <name type="scientific">freshwater metagenome</name>
    <dbReference type="NCBI Taxonomy" id="449393"/>
    <lineage>
        <taxon>unclassified sequences</taxon>
        <taxon>metagenomes</taxon>
        <taxon>ecological metagenomes</taxon>
    </lineage>
</organism>
<evidence type="ECO:0000259" key="8">
    <source>
        <dbReference type="Pfam" id="PF08439"/>
    </source>
</evidence>
<evidence type="ECO:0000259" key="7">
    <source>
        <dbReference type="Pfam" id="PF01432"/>
    </source>
</evidence>
<dbReference type="Pfam" id="PF01432">
    <property type="entry name" value="Peptidase_M3"/>
    <property type="match status" value="1"/>
</dbReference>
<dbReference type="PANTHER" id="PTHR11804">
    <property type="entry name" value="PROTEASE M3 THIMET OLIGOPEPTIDASE-RELATED"/>
    <property type="match status" value="1"/>
</dbReference>
<dbReference type="InterPro" id="IPR013647">
    <property type="entry name" value="OligopepF_N_dom"/>
</dbReference>
<evidence type="ECO:0000256" key="5">
    <source>
        <dbReference type="ARBA" id="ARBA00022833"/>
    </source>
</evidence>
<dbReference type="InterPro" id="IPR001567">
    <property type="entry name" value="Pept_M3A_M3B_dom"/>
</dbReference>